<dbReference type="GO" id="GO:0016757">
    <property type="term" value="F:glycosyltransferase activity"/>
    <property type="evidence" value="ECO:0007669"/>
    <property type="project" value="UniProtKB-KW"/>
</dbReference>
<keyword evidence="1" id="KW-0328">Glycosyltransferase</keyword>
<sequence length="144" mass="14608">MKKLLAIAISLVSVNAFAAGYGSAGCGLGSIVLGDKPGFMQVFAATTNGTSGSQTFGITSGTSNCGSAGKSSEQFIEANKASLGNDIARGQGETVDSLATIMNVSNKTEFAAALKAQYSEIFKTGDAKTINSKIIAIAKSNKLL</sequence>
<proteinExistence type="predicted"/>
<gene>
    <name evidence="1" type="ORF">C0V70_16945</name>
</gene>
<keyword evidence="2" id="KW-1185">Reference proteome</keyword>
<dbReference type="Pfam" id="PF11220">
    <property type="entry name" value="DUF3015"/>
    <property type="match status" value="1"/>
</dbReference>
<name>A0A2K9NW60_BACTC</name>
<dbReference type="Proteomes" id="UP000235584">
    <property type="component" value="Chromosome"/>
</dbReference>
<protein>
    <submittedName>
        <fullName evidence="1">Orotate phosphoribosyltransferase</fullName>
    </submittedName>
</protein>
<dbReference type="AlphaFoldDB" id="A0A2K9NW60"/>
<organism evidence="1 2">
    <name type="scientific">Bacteriovorax stolpii</name>
    <name type="common">Bdellovibrio stolpii</name>
    <dbReference type="NCBI Taxonomy" id="960"/>
    <lineage>
        <taxon>Bacteria</taxon>
        <taxon>Pseudomonadati</taxon>
        <taxon>Bdellovibrionota</taxon>
        <taxon>Bacteriovoracia</taxon>
        <taxon>Bacteriovoracales</taxon>
        <taxon>Bacteriovoracaceae</taxon>
        <taxon>Bacteriovorax</taxon>
    </lineage>
</organism>
<evidence type="ECO:0000313" key="1">
    <source>
        <dbReference type="EMBL" id="AUN99763.1"/>
    </source>
</evidence>
<reference evidence="1 2" key="1">
    <citation type="submission" date="2018-01" db="EMBL/GenBank/DDBJ databases">
        <title>Complete genome sequence of Bacteriovorax stolpii DSM12778.</title>
        <authorList>
            <person name="Tang B."/>
            <person name="Chang J."/>
        </authorList>
    </citation>
    <scope>NUCLEOTIDE SEQUENCE [LARGE SCALE GENOMIC DNA]</scope>
    <source>
        <strain evidence="1 2">DSM 12778</strain>
    </source>
</reference>
<dbReference type="OrthoDB" id="9784732at2"/>
<dbReference type="InterPro" id="IPR021383">
    <property type="entry name" value="DUF3015"/>
</dbReference>
<dbReference type="PROSITE" id="PS51257">
    <property type="entry name" value="PROKAR_LIPOPROTEIN"/>
    <property type="match status" value="1"/>
</dbReference>
<dbReference type="RefSeq" id="WP_102245052.1">
    <property type="nucleotide sequence ID" value="NZ_CP025704.1"/>
</dbReference>
<dbReference type="KEGG" id="bsto:C0V70_16945"/>
<accession>A0A2K9NW60</accession>
<dbReference type="EMBL" id="CP025704">
    <property type="protein sequence ID" value="AUN99763.1"/>
    <property type="molecule type" value="Genomic_DNA"/>
</dbReference>
<keyword evidence="1" id="KW-0808">Transferase</keyword>
<evidence type="ECO:0000313" key="2">
    <source>
        <dbReference type="Proteomes" id="UP000235584"/>
    </source>
</evidence>